<feature type="signal peptide" evidence="5">
    <location>
        <begin position="1"/>
        <end position="32"/>
    </location>
</feature>
<sequence length="455" mass="48063">MYTSNRRCDRPGRLRAVTQGKCALFLVAAVFAAGGAALPPETKTEFGPVGAVSELDVDDGDDRSSGFSVDVPGIVADATISIGGDDYPNPLRLQSGNAVDGPDSWENLRRPELLADFREHVYGQSLPLPTEQTFDVSTTEIGDVVRKTVTIGVTGPEGSGSFDMTLFVPTGESTPRGTFLMIDHRGSVGDDPGQSSGYAPVSTITDAGYAFAVIDANDLAPDDSGSYRDGVINLFHPSGQDLPDDAGRAISAWAWGASRAMDYLETDPDIDPAKVGVIGHSRSGKASLWAGAQDTRFAAVITNNSGSTGAKLARRGDGGVGAETVARINSAFPHWFPQTYREYNDNESALPVDQHELMALVAPRRLVVGSATDDSNADPQGEFLAYVGAARAYELYGLGDTGLGSNDWRPETDRGHRGPAMSYHLRSGGHGLSGADWDIYLDGDLFSRGAGRAGL</sequence>
<keyword evidence="8" id="KW-1185">Reference proteome</keyword>
<keyword evidence="4" id="KW-0378">Hydrolase</keyword>
<proteinExistence type="inferred from homology"/>
<evidence type="ECO:0000313" key="7">
    <source>
        <dbReference type="EMBL" id="OSY42736.1"/>
    </source>
</evidence>
<dbReference type="Gene3D" id="3.40.50.1820">
    <property type="entry name" value="alpha/beta hydrolase"/>
    <property type="match status" value="1"/>
</dbReference>
<dbReference type="SUPFAM" id="SSF53474">
    <property type="entry name" value="alpha/beta-Hydrolases"/>
    <property type="match status" value="1"/>
</dbReference>
<evidence type="ECO:0000256" key="2">
    <source>
        <dbReference type="ARBA" id="ARBA00022487"/>
    </source>
</evidence>
<feature type="domain" description="4-O-methyl-glucuronoyl methylesterase-like" evidence="6">
    <location>
        <begin position="201"/>
        <end position="397"/>
    </location>
</feature>
<dbReference type="AlphaFoldDB" id="A0A1Y2N5L6"/>
<organism evidence="7 8">
    <name type="scientific">Pseudonocardia autotrophica</name>
    <name type="common">Amycolata autotrophica</name>
    <name type="synonym">Nocardia autotrophica</name>
    <dbReference type="NCBI Taxonomy" id="2074"/>
    <lineage>
        <taxon>Bacteria</taxon>
        <taxon>Bacillati</taxon>
        <taxon>Actinomycetota</taxon>
        <taxon>Actinomycetes</taxon>
        <taxon>Pseudonocardiales</taxon>
        <taxon>Pseudonocardiaceae</taxon>
        <taxon>Pseudonocardia</taxon>
    </lineage>
</organism>
<reference evidence="7 8" key="1">
    <citation type="submission" date="2016-09" db="EMBL/GenBank/DDBJ databases">
        <title>Pseudonocardia autotrophica DSM535, a candidate organism with high potential of specific P450 cytochromes.</title>
        <authorList>
            <person name="Grumaz C."/>
            <person name="Vainshtein Y."/>
            <person name="Kirstahler P."/>
            <person name="Sohn K."/>
        </authorList>
    </citation>
    <scope>NUCLEOTIDE SEQUENCE [LARGE SCALE GENOMIC DNA]</scope>
    <source>
        <strain evidence="7 8">DSM 535</strain>
    </source>
</reference>
<dbReference type="InterPro" id="IPR029058">
    <property type="entry name" value="AB_hydrolase_fold"/>
</dbReference>
<feature type="chain" id="PRO_5012598685" description="4-O-methyl-glucuronoyl methylesterase-like domain-containing protein" evidence="5">
    <location>
        <begin position="33"/>
        <end position="455"/>
    </location>
</feature>
<dbReference type="GO" id="GO:0052689">
    <property type="term" value="F:carboxylic ester hydrolase activity"/>
    <property type="evidence" value="ECO:0007669"/>
    <property type="project" value="UniProtKB-KW"/>
</dbReference>
<evidence type="ECO:0000256" key="5">
    <source>
        <dbReference type="SAM" id="SignalP"/>
    </source>
</evidence>
<dbReference type="Proteomes" id="UP000194360">
    <property type="component" value="Unassembled WGS sequence"/>
</dbReference>
<evidence type="ECO:0000256" key="4">
    <source>
        <dbReference type="ARBA" id="ARBA00022801"/>
    </source>
</evidence>
<dbReference type="Pfam" id="PF22244">
    <property type="entry name" value="GCE_fung"/>
    <property type="match status" value="1"/>
</dbReference>
<evidence type="ECO:0000259" key="6">
    <source>
        <dbReference type="Pfam" id="PF22244"/>
    </source>
</evidence>
<dbReference type="PANTHER" id="PTHR22946">
    <property type="entry name" value="DIENELACTONE HYDROLASE DOMAIN-CONTAINING PROTEIN-RELATED"/>
    <property type="match status" value="1"/>
</dbReference>
<gene>
    <name evidence="7" type="ORF">BG845_00977</name>
</gene>
<comment type="caution">
    <text evidence="7">The sequence shown here is derived from an EMBL/GenBank/DDBJ whole genome shotgun (WGS) entry which is preliminary data.</text>
</comment>
<keyword evidence="3 5" id="KW-0732">Signal</keyword>
<protein>
    <recommendedName>
        <fullName evidence="6">4-O-methyl-glucuronoyl methylesterase-like domain-containing protein</fullName>
    </recommendedName>
</protein>
<accession>A0A1Y2N5L6</accession>
<evidence type="ECO:0000256" key="1">
    <source>
        <dbReference type="ARBA" id="ARBA00008645"/>
    </source>
</evidence>
<dbReference type="STRING" id="2074.BG845_00977"/>
<comment type="similarity">
    <text evidence="1">Belongs to the AB hydrolase superfamily.</text>
</comment>
<evidence type="ECO:0000313" key="8">
    <source>
        <dbReference type="Proteomes" id="UP000194360"/>
    </source>
</evidence>
<dbReference type="InterPro" id="IPR054579">
    <property type="entry name" value="GCE-like_dom"/>
</dbReference>
<dbReference type="InterPro" id="IPR050261">
    <property type="entry name" value="FrsA_esterase"/>
</dbReference>
<keyword evidence="2" id="KW-0719">Serine esterase</keyword>
<name>A0A1Y2N5L6_PSEAH</name>
<dbReference type="EMBL" id="MIGB01000004">
    <property type="protein sequence ID" value="OSY42736.1"/>
    <property type="molecule type" value="Genomic_DNA"/>
</dbReference>
<evidence type="ECO:0000256" key="3">
    <source>
        <dbReference type="ARBA" id="ARBA00022729"/>
    </source>
</evidence>